<evidence type="ECO:0000313" key="3">
    <source>
        <dbReference type="Proteomes" id="UP000593563"/>
    </source>
</evidence>
<feature type="region of interest" description="Disordered" evidence="1">
    <location>
        <begin position="67"/>
        <end position="89"/>
    </location>
</feature>
<protein>
    <submittedName>
        <fullName evidence="2">Uncharacterized protein</fullName>
    </submittedName>
</protein>
<name>A0A6L5BAE2_APIGR</name>
<reference evidence="2" key="1">
    <citation type="submission" date="2020-01" db="EMBL/GenBank/DDBJ databases">
        <title>The Celery Genome Sequence Reveals Sequential Paleo-tetraploidization, Resistance Gene Elimination, Karyotype Evolution, and Functional Innovation in Apiales.</title>
        <authorList>
            <person name="Song X."/>
        </authorList>
    </citation>
    <scope>NUCLEOTIDE SEQUENCE</scope>
    <source>
        <tissue evidence="2">Leaf</tissue>
    </source>
</reference>
<organism evidence="2 3">
    <name type="scientific">Apium graveolens</name>
    <name type="common">Celery</name>
    <dbReference type="NCBI Taxonomy" id="4045"/>
    <lineage>
        <taxon>Eukaryota</taxon>
        <taxon>Viridiplantae</taxon>
        <taxon>Streptophyta</taxon>
        <taxon>Embryophyta</taxon>
        <taxon>Tracheophyta</taxon>
        <taxon>Spermatophyta</taxon>
        <taxon>Magnoliopsida</taxon>
        <taxon>eudicotyledons</taxon>
        <taxon>Gunneridae</taxon>
        <taxon>Pentapetalae</taxon>
        <taxon>asterids</taxon>
        <taxon>campanulids</taxon>
        <taxon>Apiales</taxon>
        <taxon>Apiaceae</taxon>
        <taxon>Apioideae</taxon>
        <taxon>apioid superclade</taxon>
        <taxon>Apieae</taxon>
        <taxon>Apium</taxon>
    </lineage>
</organism>
<evidence type="ECO:0000313" key="2">
    <source>
        <dbReference type="EMBL" id="KAF1001562.1"/>
    </source>
</evidence>
<dbReference type="Proteomes" id="UP000593563">
    <property type="component" value="Unassembled WGS sequence"/>
</dbReference>
<dbReference type="PANTHER" id="PTHR33132:SF135">
    <property type="entry name" value="OS02G0799700 PROTEIN"/>
    <property type="match status" value="1"/>
</dbReference>
<sequence>MGEPKVEEARQSDIPKPKMVLSQLNVPQKNTFNSSQPTSPVTKAAGVKYNCLCSPTTHAGSFRCRHHRNSMSRSSKSVGSKLNELAGNT</sequence>
<feature type="compositionally biased region" description="Low complexity" evidence="1">
    <location>
        <begin position="71"/>
        <end position="80"/>
    </location>
</feature>
<keyword evidence="3" id="KW-1185">Reference proteome</keyword>
<gene>
    <name evidence="2" type="ORF">AG4045_002718</name>
</gene>
<evidence type="ECO:0000256" key="1">
    <source>
        <dbReference type="SAM" id="MobiDB-lite"/>
    </source>
</evidence>
<proteinExistence type="predicted"/>
<dbReference type="AlphaFoldDB" id="A0A6L5BAE2"/>
<dbReference type="PANTHER" id="PTHR33132">
    <property type="entry name" value="OSJNBB0118P14.9 PROTEIN"/>
    <property type="match status" value="1"/>
</dbReference>
<dbReference type="EMBL" id="WRXP01003799">
    <property type="protein sequence ID" value="KAF1001562.1"/>
    <property type="molecule type" value="Genomic_DNA"/>
</dbReference>
<comment type="caution">
    <text evidence="2">The sequence shown here is derived from an EMBL/GenBank/DDBJ whole genome shotgun (WGS) entry which is preliminary data.</text>
</comment>
<accession>A0A6L5BAE2</accession>